<gene>
    <name evidence="3" type="ORF">F8566_48910</name>
</gene>
<dbReference type="EMBL" id="WBMT01000037">
    <property type="protein sequence ID" value="KAB2339215.1"/>
    <property type="molecule type" value="Genomic_DNA"/>
</dbReference>
<name>A0A6H9Y839_9ACTN</name>
<feature type="region of interest" description="Disordered" evidence="1">
    <location>
        <begin position="64"/>
        <end position="87"/>
    </location>
</feature>
<organism evidence="3 4">
    <name type="scientific">Actinomadura rudentiformis</name>
    <dbReference type="NCBI Taxonomy" id="359158"/>
    <lineage>
        <taxon>Bacteria</taxon>
        <taxon>Bacillati</taxon>
        <taxon>Actinomycetota</taxon>
        <taxon>Actinomycetes</taxon>
        <taxon>Streptosporangiales</taxon>
        <taxon>Thermomonosporaceae</taxon>
        <taxon>Actinomadura</taxon>
    </lineage>
</organism>
<protein>
    <submittedName>
        <fullName evidence="3">Transposase</fullName>
    </submittedName>
</protein>
<feature type="domain" description="Insertion element IS402-like" evidence="2">
    <location>
        <begin position="11"/>
        <end position="54"/>
    </location>
</feature>
<keyword evidence="4" id="KW-1185">Reference proteome</keyword>
<dbReference type="Proteomes" id="UP000468735">
    <property type="component" value="Unassembled WGS sequence"/>
</dbReference>
<reference evidence="3 4" key="1">
    <citation type="submission" date="2019-09" db="EMBL/GenBank/DDBJ databases">
        <title>Actinomadura physcomitrii sp. nov., a novel actinomycete isolated from moss [Physcomitrium sphaericum (Ludw) Fuernr].</title>
        <authorList>
            <person name="Zhuang X."/>
            <person name="Liu C."/>
        </authorList>
    </citation>
    <scope>NUCLEOTIDE SEQUENCE [LARGE SCALE GENOMIC DNA]</scope>
    <source>
        <strain evidence="3 4">HMC1</strain>
    </source>
</reference>
<evidence type="ECO:0000313" key="3">
    <source>
        <dbReference type="EMBL" id="KAB2339215.1"/>
    </source>
</evidence>
<proteinExistence type="predicted"/>
<dbReference type="AlphaFoldDB" id="A0A6H9Y839"/>
<evidence type="ECO:0000259" key="2">
    <source>
        <dbReference type="Pfam" id="PF13340"/>
    </source>
</evidence>
<evidence type="ECO:0000313" key="4">
    <source>
        <dbReference type="Proteomes" id="UP000468735"/>
    </source>
</evidence>
<evidence type="ECO:0000256" key="1">
    <source>
        <dbReference type="SAM" id="MobiDB-lite"/>
    </source>
</evidence>
<accession>A0A6H9Y839</accession>
<sequence length="155" mass="17081">MMCGVVRGGELTEPAWVRLESLLPQMDGRGRPWRDHSQVINGTWWRLRTGAPWRISLNGAGLGRPATNDGNAGTRTEPGPGCCRRSRPRTMQSAAWNGAPDRHAPDQYAPDRHALGQWVPGQCASGQKGYERRTTRQRAWPGMRNAPPGRGVSFG</sequence>
<dbReference type="InterPro" id="IPR025161">
    <property type="entry name" value="IS402-like_dom"/>
</dbReference>
<dbReference type="Pfam" id="PF13340">
    <property type="entry name" value="DUF4096"/>
    <property type="match status" value="1"/>
</dbReference>
<feature type="region of interest" description="Disordered" evidence="1">
    <location>
        <begin position="120"/>
        <end position="155"/>
    </location>
</feature>
<comment type="caution">
    <text evidence="3">The sequence shown here is derived from an EMBL/GenBank/DDBJ whole genome shotgun (WGS) entry which is preliminary data.</text>
</comment>